<sequence length="57" mass="6467">MLTAIFNIHVLSSGRVSLPSISMVYCNEKFMGYFEESMGAEGRLQEGLWSLSFQIFN</sequence>
<name>A0ABQ7PPZ0_PLUXY</name>
<organism evidence="1 2">
    <name type="scientific">Plutella xylostella</name>
    <name type="common">Diamondback moth</name>
    <name type="synonym">Plutella maculipennis</name>
    <dbReference type="NCBI Taxonomy" id="51655"/>
    <lineage>
        <taxon>Eukaryota</taxon>
        <taxon>Metazoa</taxon>
        <taxon>Ecdysozoa</taxon>
        <taxon>Arthropoda</taxon>
        <taxon>Hexapoda</taxon>
        <taxon>Insecta</taxon>
        <taxon>Pterygota</taxon>
        <taxon>Neoptera</taxon>
        <taxon>Endopterygota</taxon>
        <taxon>Lepidoptera</taxon>
        <taxon>Glossata</taxon>
        <taxon>Ditrysia</taxon>
        <taxon>Yponomeutoidea</taxon>
        <taxon>Plutellidae</taxon>
        <taxon>Plutella</taxon>
    </lineage>
</organism>
<dbReference type="Proteomes" id="UP000823941">
    <property type="component" value="Unassembled WGS sequence"/>
</dbReference>
<evidence type="ECO:0000313" key="1">
    <source>
        <dbReference type="EMBL" id="KAG7295056.1"/>
    </source>
</evidence>
<gene>
    <name evidence="1" type="ORF">JYU34_022526</name>
</gene>
<comment type="caution">
    <text evidence="1">The sequence shown here is derived from an EMBL/GenBank/DDBJ whole genome shotgun (WGS) entry which is preliminary data.</text>
</comment>
<dbReference type="EMBL" id="JAHIBW010000032">
    <property type="protein sequence ID" value="KAG7295056.1"/>
    <property type="molecule type" value="Genomic_DNA"/>
</dbReference>
<protein>
    <submittedName>
        <fullName evidence="1">Uncharacterized protein</fullName>
    </submittedName>
</protein>
<evidence type="ECO:0000313" key="2">
    <source>
        <dbReference type="Proteomes" id="UP000823941"/>
    </source>
</evidence>
<proteinExistence type="predicted"/>
<reference evidence="1 2" key="1">
    <citation type="submission" date="2021-06" db="EMBL/GenBank/DDBJ databases">
        <title>A haploid diamondback moth (Plutella xylostella L.) genome assembly resolves 31 chromosomes and identifies a diamide resistance mutation.</title>
        <authorList>
            <person name="Ward C.M."/>
            <person name="Perry K.D."/>
            <person name="Baker G."/>
            <person name="Powis K."/>
            <person name="Heckel D.G."/>
            <person name="Baxter S.W."/>
        </authorList>
    </citation>
    <scope>NUCLEOTIDE SEQUENCE [LARGE SCALE GENOMIC DNA]</scope>
    <source>
        <strain evidence="1 2">LV</strain>
        <tissue evidence="1">Single pupa</tissue>
    </source>
</reference>
<keyword evidence="2" id="KW-1185">Reference proteome</keyword>
<accession>A0ABQ7PPZ0</accession>